<comment type="cofactor">
    <cofactor evidence="1">
        <name>Mg(2+)</name>
        <dbReference type="ChEBI" id="CHEBI:18420"/>
    </cofactor>
</comment>
<dbReference type="InterPro" id="IPR004396">
    <property type="entry name" value="ATPase_YchF/OLA1"/>
</dbReference>
<evidence type="ECO:0000259" key="7">
    <source>
        <dbReference type="PROSITE" id="PS51880"/>
    </source>
</evidence>
<feature type="domain" description="OBG-type G" evidence="6">
    <location>
        <begin position="3"/>
        <end position="261"/>
    </location>
</feature>
<dbReference type="InterPro" id="IPR027417">
    <property type="entry name" value="P-loop_NTPase"/>
</dbReference>
<evidence type="ECO:0000313" key="8">
    <source>
        <dbReference type="EMBL" id="PIP31971.1"/>
    </source>
</evidence>
<evidence type="ECO:0000313" key="9">
    <source>
        <dbReference type="Proteomes" id="UP000230447"/>
    </source>
</evidence>
<dbReference type="InterPro" id="IPR012675">
    <property type="entry name" value="Beta-grasp_dom_sf"/>
</dbReference>
<organism evidence="8 9">
    <name type="scientific">bacterium (Candidatus Gribaldobacteria) CG23_combo_of_CG06-09_8_20_14_all_37_87_8</name>
    <dbReference type="NCBI Taxonomy" id="2014278"/>
    <lineage>
        <taxon>Bacteria</taxon>
        <taxon>Candidatus Gribaldobacteria</taxon>
    </lineage>
</organism>
<name>A0A2G9ZFT0_9BACT</name>
<dbReference type="SUPFAM" id="SSF52540">
    <property type="entry name" value="P-loop containing nucleoside triphosphate hydrolases"/>
    <property type="match status" value="1"/>
</dbReference>
<reference evidence="8 9" key="1">
    <citation type="submission" date="2017-09" db="EMBL/GenBank/DDBJ databases">
        <title>Depth-based differentiation of microbial function through sediment-hosted aquifers and enrichment of novel symbionts in the deep terrestrial subsurface.</title>
        <authorList>
            <person name="Probst A.J."/>
            <person name="Ladd B."/>
            <person name="Jarett J.K."/>
            <person name="Geller-Mcgrath D.E."/>
            <person name="Sieber C.M."/>
            <person name="Emerson J.B."/>
            <person name="Anantharaman K."/>
            <person name="Thomas B.C."/>
            <person name="Malmstrom R."/>
            <person name="Stieglmeier M."/>
            <person name="Klingl A."/>
            <person name="Woyke T."/>
            <person name="Ryan C.M."/>
            <person name="Banfield J.F."/>
        </authorList>
    </citation>
    <scope>NUCLEOTIDE SEQUENCE [LARGE SCALE GENOMIC DNA]</scope>
    <source>
        <strain evidence="8">CG23_combo_of_CG06-09_8_20_14_all_37_87_8</strain>
    </source>
</reference>
<protein>
    <submittedName>
        <fullName evidence="8">Redox-regulated ATPase YchF</fullName>
    </submittedName>
</protein>
<keyword evidence="2" id="KW-0479">Metal-binding</keyword>
<keyword evidence="4" id="KW-0067">ATP-binding</keyword>
<dbReference type="GO" id="GO:0005524">
    <property type="term" value="F:ATP binding"/>
    <property type="evidence" value="ECO:0007669"/>
    <property type="project" value="UniProtKB-KW"/>
</dbReference>
<gene>
    <name evidence="8" type="ORF">COX24_00660</name>
</gene>
<dbReference type="AlphaFoldDB" id="A0A2G9ZFT0"/>
<dbReference type="PANTHER" id="PTHR23305:SF18">
    <property type="entry name" value="OBG-TYPE G DOMAIN-CONTAINING PROTEIN"/>
    <property type="match status" value="1"/>
</dbReference>
<keyword evidence="5" id="KW-0460">Magnesium</keyword>
<dbReference type="CDD" id="cd01900">
    <property type="entry name" value="YchF"/>
    <property type="match status" value="1"/>
</dbReference>
<dbReference type="InterPro" id="IPR006073">
    <property type="entry name" value="GTP-bd"/>
</dbReference>
<dbReference type="EMBL" id="PCSB01000014">
    <property type="protein sequence ID" value="PIP31971.1"/>
    <property type="molecule type" value="Genomic_DNA"/>
</dbReference>
<dbReference type="PROSITE" id="PS51880">
    <property type="entry name" value="TGS"/>
    <property type="match status" value="1"/>
</dbReference>
<dbReference type="InterPro" id="IPR013029">
    <property type="entry name" value="YchF_C"/>
</dbReference>
<evidence type="ECO:0000256" key="5">
    <source>
        <dbReference type="ARBA" id="ARBA00022842"/>
    </source>
</evidence>
<evidence type="ECO:0000256" key="1">
    <source>
        <dbReference type="ARBA" id="ARBA00001946"/>
    </source>
</evidence>
<dbReference type="Gene3D" id="1.10.150.300">
    <property type="entry name" value="TGS-like domain"/>
    <property type="match status" value="1"/>
</dbReference>
<dbReference type="InterPro" id="IPR023192">
    <property type="entry name" value="TGS-like_dom_sf"/>
</dbReference>
<sequence>MSLSIGIVGLPNVGKSTLFQAITKKQVACQNYPFCTIDPNVGVVEVLDERVDKLALLFKSAKKIYTTVEFHDIAGLVEGAHKGEGLGNQFLANIRETDAILYVLRAFSHQNIINSRDELNPVREKEILDMEMALKDIATLEKRINVLEKSPKTDKIAGANLETAKQIFAFLEKGETIFDKVWLQDQQNFLKELSLLSSKPRIFLLNGSFEDISEETRKIFEENNWPYVIVDILAESESIGLSCEERAILGLPSKLALDIIIRACYQLLGLISFLTTGEKETRAWPLKQGSKAPQAGGVIHTDFEKNFIKAEVTNWQILLEAGSFSKAKEKGQVRLEGKDYIVQDGDVVEFKFGK</sequence>
<dbReference type="Proteomes" id="UP000230447">
    <property type="component" value="Unassembled WGS sequence"/>
</dbReference>
<evidence type="ECO:0000259" key="6">
    <source>
        <dbReference type="PROSITE" id="PS51710"/>
    </source>
</evidence>
<dbReference type="InterPro" id="IPR041706">
    <property type="entry name" value="YchF_N"/>
</dbReference>
<comment type="caution">
    <text evidence="8">The sequence shown here is derived from an EMBL/GenBank/DDBJ whole genome shotgun (WGS) entry which is preliminary data.</text>
</comment>
<evidence type="ECO:0000256" key="2">
    <source>
        <dbReference type="ARBA" id="ARBA00022723"/>
    </source>
</evidence>
<dbReference type="PANTHER" id="PTHR23305">
    <property type="entry name" value="OBG GTPASE FAMILY"/>
    <property type="match status" value="1"/>
</dbReference>
<dbReference type="NCBIfam" id="TIGR00092">
    <property type="entry name" value="redox-regulated ATPase YchF"/>
    <property type="match status" value="1"/>
</dbReference>
<dbReference type="GO" id="GO:0046872">
    <property type="term" value="F:metal ion binding"/>
    <property type="evidence" value="ECO:0007669"/>
    <property type="project" value="UniProtKB-KW"/>
</dbReference>
<dbReference type="FunFam" id="3.10.20.30:FF:000001">
    <property type="entry name" value="Ribosome-binding ATPase YchF"/>
    <property type="match status" value="1"/>
</dbReference>
<dbReference type="InterPro" id="IPR031167">
    <property type="entry name" value="G_OBG"/>
</dbReference>
<dbReference type="InterPro" id="IPR012676">
    <property type="entry name" value="TGS-like"/>
</dbReference>
<dbReference type="Gene3D" id="3.10.20.30">
    <property type="match status" value="1"/>
</dbReference>
<accession>A0A2G9ZFT0</accession>
<dbReference type="Gene3D" id="3.40.50.300">
    <property type="entry name" value="P-loop containing nucleotide triphosphate hydrolases"/>
    <property type="match status" value="1"/>
</dbReference>
<dbReference type="InterPro" id="IPR004095">
    <property type="entry name" value="TGS"/>
</dbReference>
<evidence type="ECO:0000256" key="3">
    <source>
        <dbReference type="ARBA" id="ARBA00022741"/>
    </source>
</evidence>
<dbReference type="PRINTS" id="PR00326">
    <property type="entry name" value="GTP1OBG"/>
</dbReference>
<evidence type="ECO:0000256" key="4">
    <source>
        <dbReference type="ARBA" id="ARBA00022840"/>
    </source>
</evidence>
<dbReference type="SUPFAM" id="SSF81271">
    <property type="entry name" value="TGS-like"/>
    <property type="match status" value="1"/>
</dbReference>
<dbReference type="CDD" id="cd04867">
    <property type="entry name" value="TGS_YchF_OLA1"/>
    <property type="match status" value="1"/>
</dbReference>
<dbReference type="GO" id="GO:0016887">
    <property type="term" value="F:ATP hydrolysis activity"/>
    <property type="evidence" value="ECO:0007669"/>
    <property type="project" value="InterPro"/>
</dbReference>
<dbReference type="PROSITE" id="PS51710">
    <property type="entry name" value="G_OBG"/>
    <property type="match status" value="1"/>
</dbReference>
<dbReference type="GO" id="GO:0005525">
    <property type="term" value="F:GTP binding"/>
    <property type="evidence" value="ECO:0007669"/>
    <property type="project" value="InterPro"/>
</dbReference>
<dbReference type="GO" id="GO:0005737">
    <property type="term" value="C:cytoplasm"/>
    <property type="evidence" value="ECO:0007669"/>
    <property type="project" value="TreeGrafter"/>
</dbReference>
<feature type="domain" description="TGS" evidence="7">
    <location>
        <begin position="269"/>
        <end position="352"/>
    </location>
</feature>
<dbReference type="Pfam" id="PF01926">
    <property type="entry name" value="MMR_HSR1"/>
    <property type="match status" value="1"/>
</dbReference>
<dbReference type="Pfam" id="PF06071">
    <property type="entry name" value="YchF-GTPase_C"/>
    <property type="match status" value="1"/>
</dbReference>
<keyword evidence="3" id="KW-0547">Nucleotide-binding</keyword>
<dbReference type="PIRSF" id="PIRSF006641">
    <property type="entry name" value="CHP00092"/>
    <property type="match status" value="1"/>
</dbReference>
<proteinExistence type="predicted"/>